<comment type="caution">
    <text evidence="6">The sequence shown here is derived from an EMBL/GenBank/DDBJ whole genome shotgun (WGS) entry which is preliminary data.</text>
</comment>
<dbReference type="SMART" id="SM00448">
    <property type="entry name" value="REC"/>
    <property type="match status" value="1"/>
</dbReference>
<evidence type="ECO:0000259" key="5">
    <source>
        <dbReference type="PROSITE" id="PS50110"/>
    </source>
</evidence>
<dbReference type="STRING" id="454136.NIES2119_24105"/>
<keyword evidence="2 6" id="KW-0238">DNA-binding</keyword>
<dbReference type="OrthoDB" id="3827286at2"/>
<evidence type="ECO:0000256" key="3">
    <source>
        <dbReference type="PROSITE-ProRule" id="PRU00169"/>
    </source>
</evidence>
<evidence type="ECO:0000313" key="6">
    <source>
        <dbReference type="EMBL" id="OKH33148.1"/>
    </source>
</evidence>
<gene>
    <name evidence="6" type="ORF">NIES2119_24105</name>
</gene>
<dbReference type="Gene3D" id="3.40.50.2300">
    <property type="match status" value="1"/>
</dbReference>
<keyword evidence="1 3" id="KW-0597">Phosphoprotein</keyword>
<dbReference type="SUPFAM" id="SSF46894">
    <property type="entry name" value="C-terminal effector domain of the bipartite response regulators"/>
    <property type="match status" value="1"/>
</dbReference>
<dbReference type="InterPro" id="IPR058245">
    <property type="entry name" value="NreC/VraR/RcsB-like_REC"/>
</dbReference>
<dbReference type="AlphaFoldDB" id="A0A1U7I9E1"/>
<dbReference type="GO" id="GO:0006355">
    <property type="term" value="P:regulation of DNA-templated transcription"/>
    <property type="evidence" value="ECO:0007669"/>
    <property type="project" value="InterPro"/>
</dbReference>
<dbReference type="GO" id="GO:0003677">
    <property type="term" value="F:DNA binding"/>
    <property type="evidence" value="ECO:0007669"/>
    <property type="project" value="UniProtKB-KW"/>
</dbReference>
<dbReference type="CDD" id="cd17535">
    <property type="entry name" value="REC_NarL-like"/>
    <property type="match status" value="1"/>
</dbReference>
<evidence type="ECO:0000313" key="7">
    <source>
        <dbReference type="Proteomes" id="UP000185860"/>
    </source>
</evidence>
<dbReference type="PRINTS" id="PR00038">
    <property type="entry name" value="HTHLUXR"/>
</dbReference>
<dbReference type="Pfam" id="PF00072">
    <property type="entry name" value="Response_reg"/>
    <property type="match status" value="1"/>
</dbReference>
<feature type="modified residue" description="4-aspartylphosphate" evidence="3">
    <location>
        <position position="62"/>
    </location>
</feature>
<proteinExistence type="predicted"/>
<dbReference type="InterPro" id="IPR000792">
    <property type="entry name" value="Tscrpt_reg_LuxR_C"/>
</dbReference>
<dbReference type="InterPro" id="IPR011006">
    <property type="entry name" value="CheY-like_superfamily"/>
</dbReference>
<name>A0A1U7I9E1_9CYAN</name>
<dbReference type="RefSeq" id="WP_073596041.1">
    <property type="nucleotide sequence ID" value="NZ_MRCE01000032.1"/>
</dbReference>
<dbReference type="PANTHER" id="PTHR43214">
    <property type="entry name" value="TWO-COMPONENT RESPONSE REGULATOR"/>
    <property type="match status" value="1"/>
</dbReference>
<dbReference type="InterPro" id="IPR039420">
    <property type="entry name" value="WalR-like"/>
</dbReference>
<dbReference type="Proteomes" id="UP000185860">
    <property type="component" value="Unassembled WGS sequence"/>
</dbReference>
<dbReference type="SUPFAM" id="SSF52172">
    <property type="entry name" value="CheY-like"/>
    <property type="match status" value="1"/>
</dbReference>
<protein>
    <submittedName>
        <fullName evidence="6">DNA-binding response regulator</fullName>
    </submittedName>
</protein>
<dbReference type="CDD" id="cd06170">
    <property type="entry name" value="LuxR_C_like"/>
    <property type="match status" value="1"/>
</dbReference>
<dbReference type="PANTHER" id="PTHR43214:SF37">
    <property type="entry name" value="TRANSCRIPTIONAL REGULATORY PROTEIN YDFI"/>
    <property type="match status" value="1"/>
</dbReference>
<evidence type="ECO:0000259" key="4">
    <source>
        <dbReference type="PROSITE" id="PS50043"/>
    </source>
</evidence>
<dbReference type="GO" id="GO:0000160">
    <property type="term" value="P:phosphorelay signal transduction system"/>
    <property type="evidence" value="ECO:0007669"/>
    <property type="project" value="InterPro"/>
</dbReference>
<accession>A0A1U7I9E1</accession>
<dbReference type="InterPro" id="IPR001789">
    <property type="entry name" value="Sig_transdc_resp-reg_receiver"/>
</dbReference>
<evidence type="ECO:0000256" key="2">
    <source>
        <dbReference type="ARBA" id="ARBA00023125"/>
    </source>
</evidence>
<organism evidence="6 7">
    <name type="scientific">[Phormidium ambiguum] IAM M-71</name>
    <dbReference type="NCBI Taxonomy" id="454136"/>
    <lineage>
        <taxon>Bacteria</taxon>
        <taxon>Bacillati</taxon>
        <taxon>Cyanobacteriota</taxon>
        <taxon>Cyanophyceae</taxon>
        <taxon>Oscillatoriophycideae</taxon>
        <taxon>Aerosakkonematales</taxon>
        <taxon>Aerosakkonemataceae</taxon>
        <taxon>Floridanema</taxon>
    </lineage>
</organism>
<feature type="domain" description="HTH luxR-type" evidence="4">
    <location>
        <begin position="153"/>
        <end position="218"/>
    </location>
</feature>
<dbReference type="PROSITE" id="PS50110">
    <property type="entry name" value="RESPONSE_REGULATORY"/>
    <property type="match status" value="1"/>
</dbReference>
<dbReference type="InterPro" id="IPR016032">
    <property type="entry name" value="Sig_transdc_resp-reg_C-effctor"/>
</dbReference>
<dbReference type="Pfam" id="PF00196">
    <property type="entry name" value="GerE"/>
    <property type="match status" value="1"/>
</dbReference>
<dbReference type="PROSITE" id="PS50043">
    <property type="entry name" value="HTH_LUXR_2"/>
    <property type="match status" value="1"/>
</dbReference>
<dbReference type="SMART" id="SM00421">
    <property type="entry name" value="HTH_LUXR"/>
    <property type="match status" value="1"/>
</dbReference>
<sequence>MITNTEIKAKTVLIVEDNPMLQVGLRHALSAQPALKVIGQVEDGLQAVNMAVQLKPDIALVDIELPGMDGITLTGRIKEVLPDTRIIIFTHYTNPTKVMAALSSGANGYCVKGVSIPQLEAAIMAVSDGNWYLDAKIADCVLQNIRQPLPDGEELEEVRLTEREMEVLQQLVEGKSNTEIGVELGVSANTIKGHVQQIIHKLKASDRTQAAVKALRLGLV</sequence>
<feature type="domain" description="Response regulatory" evidence="5">
    <location>
        <begin position="11"/>
        <end position="127"/>
    </location>
</feature>
<reference evidence="6 7" key="1">
    <citation type="submission" date="2016-11" db="EMBL/GenBank/DDBJ databases">
        <title>Draft Genome Sequences of Nine Cyanobacterial Strains from Diverse Habitats.</title>
        <authorList>
            <person name="Zhu T."/>
            <person name="Hou S."/>
            <person name="Lu X."/>
            <person name="Hess W.R."/>
        </authorList>
    </citation>
    <scope>NUCLEOTIDE SEQUENCE [LARGE SCALE GENOMIC DNA]</scope>
    <source>
        <strain evidence="6 7">IAM M-71</strain>
    </source>
</reference>
<dbReference type="EMBL" id="MRCE01000032">
    <property type="protein sequence ID" value="OKH33148.1"/>
    <property type="molecule type" value="Genomic_DNA"/>
</dbReference>
<evidence type="ECO:0000256" key="1">
    <source>
        <dbReference type="ARBA" id="ARBA00022553"/>
    </source>
</evidence>